<keyword evidence="2" id="KW-0378">Hydrolase</keyword>
<dbReference type="Pfam" id="PF13620">
    <property type="entry name" value="CarboxypepD_reg"/>
    <property type="match status" value="1"/>
</dbReference>
<feature type="signal peptide" evidence="1">
    <location>
        <begin position="1"/>
        <end position="18"/>
    </location>
</feature>
<organism evidence="2 3">
    <name type="scientific">Tenacibaculum gallaicum</name>
    <dbReference type="NCBI Taxonomy" id="561505"/>
    <lineage>
        <taxon>Bacteria</taxon>
        <taxon>Pseudomonadati</taxon>
        <taxon>Bacteroidota</taxon>
        <taxon>Flavobacteriia</taxon>
        <taxon>Flavobacteriales</taxon>
        <taxon>Flavobacteriaceae</taxon>
        <taxon>Tenacibaculum</taxon>
    </lineage>
</organism>
<keyword evidence="2" id="KW-0121">Carboxypeptidase</keyword>
<keyword evidence="3" id="KW-1185">Reference proteome</keyword>
<evidence type="ECO:0000313" key="3">
    <source>
        <dbReference type="Proteomes" id="UP000256884"/>
    </source>
</evidence>
<dbReference type="OrthoDB" id="603275at2"/>
<dbReference type="InterPro" id="IPR008969">
    <property type="entry name" value="CarboxyPept-like_regulatory"/>
</dbReference>
<name>A0A3E0IDN9_9FLAO</name>
<dbReference type="Gene3D" id="2.60.40.1120">
    <property type="entry name" value="Carboxypeptidase-like, regulatory domain"/>
    <property type="match status" value="1"/>
</dbReference>
<dbReference type="SUPFAM" id="SSF56935">
    <property type="entry name" value="Porins"/>
    <property type="match status" value="1"/>
</dbReference>
<dbReference type="GO" id="GO:0004180">
    <property type="term" value="F:carboxypeptidase activity"/>
    <property type="evidence" value="ECO:0007669"/>
    <property type="project" value="UniProtKB-KW"/>
</dbReference>
<dbReference type="EMBL" id="QUNS01000001">
    <property type="protein sequence ID" value="REH56822.1"/>
    <property type="molecule type" value="Genomic_DNA"/>
</dbReference>
<dbReference type="AlphaFoldDB" id="A0A3E0IDN9"/>
<dbReference type="SUPFAM" id="SSF49464">
    <property type="entry name" value="Carboxypeptidase regulatory domain-like"/>
    <property type="match status" value="1"/>
</dbReference>
<dbReference type="RefSeq" id="WP_115900090.1">
    <property type="nucleotide sequence ID" value="NZ_QUNS01000001.1"/>
</dbReference>
<comment type="caution">
    <text evidence="2">The sequence shown here is derived from an EMBL/GenBank/DDBJ whole genome shotgun (WGS) entry which is preliminary data.</text>
</comment>
<keyword evidence="1" id="KW-0732">Signal</keyword>
<keyword evidence="2" id="KW-0645">Protease</keyword>
<proteinExistence type="predicted"/>
<gene>
    <name evidence="2" type="ORF">C7448_101868</name>
</gene>
<evidence type="ECO:0000256" key="1">
    <source>
        <dbReference type="SAM" id="SignalP"/>
    </source>
</evidence>
<evidence type="ECO:0000313" key="2">
    <source>
        <dbReference type="EMBL" id="REH56822.1"/>
    </source>
</evidence>
<feature type="chain" id="PRO_5017788479" evidence="1">
    <location>
        <begin position="19"/>
        <end position="928"/>
    </location>
</feature>
<sequence length="928" mass="105334">MKKILFIAICIATWTANAQITLKGVVKDSIGAPLEMANVIAINKTTKKLDSYGFTDAKGNYKLNLTKNAAYSIKVSYIGLKTVEVDVETKDSNLFKDLVLQVDDSLDEVNITYTMPVTVKGDTIVYDADSFKSGTEKKLGDVLQKLPGVEVNDDGEIEVEGKIVKKVMVEGKDFFDGDSKLATKNIPANAINKVQVLKNHSEVGQMSRVTDNEDNVVINIKLKEGKKNFWFGEVAAGLGLGMEDSRYIAHPKLFYYSPKYSLNIITDVNNIGEVPFTMRDYFKFTGGFRQFGDNNGTNFNVGSNDIAFLTLRNNRAKEIESKFGALNFSYSPKKTWDISGFAIYSGNETDMEETTQRVYSNAGVDINNLPPYDENNPSSIKYIDTEQTQDVTNQKSDLGLFKISSSYKPNVNNQFDYDIFAKVSKQQQLQTTLSSRIYLNADDEVVPIHQVSEQSPFSINQNLNYYYTLNDKNIFAFEAQHLWQNEDPFYNAELEKLSFYNLLSLTNVNPNLGDHNLFNVSQNKRIKTNKLDAKLDYYYVLNSKSNLNITLGATLSNQEFNSTIFEVLEGNKNEITESNTVNDVDFSFDDLYMGLHYKFITGIFTFNQGFTSHNYVSKNTQLGSVYENSFTKLLPDASVKINLKKSETLRLNYAMQTSFTDVNKLAEGYVFNNYNSLYSGNRTLDNSLYHNINLNYFSFNMFNYTNVFGAINYSKRIREIKSNTEFIDVNQVRTSVNSAFPDESISVRANFQKSFRKFKLRLGGNVSYGKSNSLITDRQTNETRNRLAKTFSQTYTSKFSTNFKEAPNFDVGYNVSINNSDIGGVENTFTTHSPYINFDAFFLKEFIFTSKYTYNSVLNNGKTIDSYGFLRADITYQKKDSKWEYKVGVTNLLNSTGLNQNSSNDIYVSNSSYVIQSRIVMFTVKYNL</sequence>
<protein>
    <submittedName>
        <fullName evidence="2">Carboxypeptidase-like protein</fullName>
    </submittedName>
</protein>
<reference evidence="2 3" key="1">
    <citation type="submission" date="2018-08" db="EMBL/GenBank/DDBJ databases">
        <title>Genomic Encyclopedia of Type Strains, Phase IV (KMG-IV): sequencing the most valuable type-strain genomes for metagenomic binning, comparative biology and taxonomic classification.</title>
        <authorList>
            <person name="Goeker M."/>
        </authorList>
    </citation>
    <scope>NUCLEOTIDE SEQUENCE [LARGE SCALE GENOMIC DNA]</scope>
    <source>
        <strain evidence="2 3">DSM 18841</strain>
    </source>
</reference>
<accession>A0A3E0IDN9</accession>
<dbReference type="Proteomes" id="UP000256884">
    <property type="component" value="Unassembled WGS sequence"/>
</dbReference>